<organism evidence="2 3">
    <name type="scientific">Tunturiibacter lichenicola</name>
    <dbReference type="NCBI Taxonomy" id="2051959"/>
    <lineage>
        <taxon>Bacteria</taxon>
        <taxon>Pseudomonadati</taxon>
        <taxon>Acidobacteriota</taxon>
        <taxon>Terriglobia</taxon>
        <taxon>Terriglobales</taxon>
        <taxon>Acidobacteriaceae</taxon>
        <taxon>Tunturiibacter</taxon>
    </lineage>
</organism>
<evidence type="ECO:0000256" key="1">
    <source>
        <dbReference type="SAM" id="MobiDB-lite"/>
    </source>
</evidence>
<accession>A0A7W8N1R0</accession>
<feature type="region of interest" description="Disordered" evidence="1">
    <location>
        <begin position="1"/>
        <end position="74"/>
    </location>
</feature>
<dbReference type="Proteomes" id="UP000569092">
    <property type="component" value="Unassembled WGS sequence"/>
</dbReference>
<dbReference type="AlphaFoldDB" id="A0A7W8N1R0"/>
<gene>
    <name evidence="2" type="ORF">HDF10_000194</name>
</gene>
<evidence type="ECO:0000313" key="3">
    <source>
        <dbReference type="Proteomes" id="UP000569092"/>
    </source>
</evidence>
<sequence length="94" mass="10510">MRPEENPQPLRLPEPKKYGSDGRPVKNKVQSVGVFFTPGKVTAKTPHQPRNSPQPHHDLPSKNATKNAKTPAKSALHHAAIFFATKSQKIILRW</sequence>
<evidence type="ECO:0000313" key="2">
    <source>
        <dbReference type="EMBL" id="MBB5342244.1"/>
    </source>
</evidence>
<reference evidence="2 3" key="1">
    <citation type="submission" date="2020-08" db="EMBL/GenBank/DDBJ databases">
        <title>Genomic Encyclopedia of Type Strains, Phase IV (KMG-V): Genome sequencing to study the core and pangenomes of soil and plant-associated prokaryotes.</title>
        <authorList>
            <person name="Whitman W."/>
        </authorList>
    </citation>
    <scope>NUCLEOTIDE SEQUENCE [LARGE SCALE GENOMIC DNA]</scope>
    <source>
        <strain evidence="2 3">M8US30</strain>
    </source>
</reference>
<feature type="compositionally biased region" description="Basic and acidic residues" evidence="1">
    <location>
        <begin position="13"/>
        <end position="24"/>
    </location>
</feature>
<comment type="caution">
    <text evidence="2">The sequence shown here is derived from an EMBL/GenBank/DDBJ whole genome shotgun (WGS) entry which is preliminary data.</text>
</comment>
<proteinExistence type="predicted"/>
<dbReference type="EMBL" id="JACHDZ010000001">
    <property type="protein sequence ID" value="MBB5342244.1"/>
    <property type="molecule type" value="Genomic_DNA"/>
</dbReference>
<protein>
    <submittedName>
        <fullName evidence="2">Uncharacterized protein</fullName>
    </submittedName>
</protein>
<feature type="compositionally biased region" description="Low complexity" evidence="1">
    <location>
        <begin position="61"/>
        <end position="74"/>
    </location>
</feature>
<name>A0A7W8N1R0_9BACT</name>